<dbReference type="Gene3D" id="3.40.50.10810">
    <property type="entry name" value="Tandem AAA-ATPase domain"/>
    <property type="match status" value="1"/>
</dbReference>
<dbReference type="Pfam" id="PF00176">
    <property type="entry name" value="SNF2-rel_dom"/>
    <property type="match status" value="1"/>
</dbReference>
<dbReference type="CDD" id="cd18793">
    <property type="entry name" value="SF2_C_SNF"/>
    <property type="match status" value="1"/>
</dbReference>
<evidence type="ECO:0000259" key="3">
    <source>
        <dbReference type="PROSITE" id="PS51194"/>
    </source>
</evidence>
<accession>A0A4U2Z1I1</accession>
<dbReference type="AlphaFoldDB" id="A0A4U2Z1I1"/>
<dbReference type="GO" id="GO:0005524">
    <property type="term" value="F:ATP binding"/>
    <property type="evidence" value="ECO:0007669"/>
    <property type="project" value="InterPro"/>
</dbReference>
<proteinExistence type="predicted"/>
<comment type="caution">
    <text evidence="4">The sequence shown here is derived from an EMBL/GenBank/DDBJ whole genome shotgun (WGS) entry which is preliminary data.</text>
</comment>
<dbReference type="InterPro" id="IPR049730">
    <property type="entry name" value="SNF2/RAD54-like_C"/>
</dbReference>
<name>A0A4U2Z1I1_9BACI</name>
<dbReference type="InterPro" id="IPR038718">
    <property type="entry name" value="SNF2-like_sf"/>
</dbReference>
<evidence type="ECO:0000313" key="5">
    <source>
        <dbReference type="Proteomes" id="UP000308744"/>
    </source>
</evidence>
<dbReference type="GO" id="GO:0016787">
    <property type="term" value="F:hydrolase activity"/>
    <property type="evidence" value="ECO:0007669"/>
    <property type="project" value="UniProtKB-KW"/>
</dbReference>
<dbReference type="InterPro" id="IPR000330">
    <property type="entry name" value="SNF2_N"/>
</dbReference>
<dbReference type="SUPFAM" id="SSF52540">
    <property type="entry name" value="P-loop containing nucleoside triphosphate hydrolases"/>
    <property type="match status" value="2"/>
</dbReference>
<keyword evidence="4" id="KW-0547">Nucleotide-binding</keyword>
<dbReference type="Pfam" id="PF00271">
    <property type="entry name" value="Helicase_C"/>
    <property type="match status" value="1"/>
</dbReference>
<reference evidence="4 5" key="1">
    <citation type="submission" date="2019-04" db="EMBL/GenBank/DDBJ databases">
        <title>Lysinibacillus genome sequencing.</title>
        <authorList>
            <person name="Dunlap C."/>
        </authorList>
    </citation>
    <scope>NUCLEOTIDE SEQUENCE [LARGE SCALE GENOMIC DNA]</scope>
    <source>
        <strain evidence="4 5">CCTCC AB 2010389</strain>
    </source>
</reference>
<keyword evidence="4" id="KW-0347">Helicase</keyword>
<sequence length="1028" mass="119700">MKIEIGSQVRLITTQQIGVIVDIIERRGQYLYKVLVDGTIKTMQAKFFEFFINEESLIYKEIDEARYGNLRDYEVFQTWTRLKKPYEGNLYSYLNSKTVFNPFQFKPLLKFLQGQSMERLFIADEVGVGKTIESGIIITEMLARKKIRWQKPVIVICPNILGPKWQKEMRDRFNLTFQLHNKDTFKLLLKNIQTNQLQPHQMFHIVSMQMLRSEEMLLLLEELNSQQQEAIWSLAIIDEAHHMRNSGTNSNRLGHLISTLSEMLIMLSATPLNLKDEDLFQLMHILNPYLYPDIQSFSALIEPVKILNRFIQDLLLNDVSQFSYMQLQMLEIDKKMNGLFMKHEQMQQLLHKLSGNIPFQPKEVAQFERILKLFNPLEASFTRTLKKEALEQVVVRDVVKVPIYFSKEENEIYDEIIEFATQQYQLKGGHPSAIGFVTNLPRRMATSCLPAMKEYLTKGFLTEIMNFDEPLEDLEDDSMFHYDILPQQLQIRSQEICEKINALTTDTKYDQLLITINHLFEVLENKQIIIFSFFTKTIAYLKKRLEADGFSVGVITGETPLVENRDHLGRYEIIENFKQKKFNILLASDVGGEGLDFQFCQSMLNYDLPYNPMKIEQRIGRIDRFGQQAEKVFIANMYLANTVDERIYELLYERVNLIHESIGMFEPIIGKEIEGLQQDLIKGSLTESQQQEKMKTLLLAVEKAKLEKEQFDLQRNDLYGDDSFNSIISGITKQNDFLTPRDAAKITAFYLEMNNIEFEWLDDERLKFTISPIILEQLTTFLRKPGNEGHQEEMALILKSKKLVFQFNGSKYNELLEVFIPITGFWIRFVLAELENRSALYRVFRFAVSSKEIGMGSGNYCMPIFNIEVSGVQELNHIGMVPVCEKTGIAVDVDYLEFSKQLSNVEEIDNFGLYFFTHDEAIAEGQFAIEEFMGNYLEEIQFEQTILIETRIQAIELGCKTRVNRLKQMINDYLVSGREDERYLRMLNGQIENEKNRANEKIVSLKGSQQIAYTTQLIGLIDLVVKGE</sequence>
<dbReference type="SMART" id="SM00490">
    <property type="entry name" value="HELICc"/>
    <property type="match status" value="1"/>
</dbReference>
<keyword evidence="5" id="KW-1185">Reference proteome</keyword>
<dbReference type="Proteomes" id="UP000308744">
    <property type="component" value="Unassembled WGS sequence"/>
</dbReference>
<dbReference type="EMBL" id="SZPU01000042">
    <property type="protein sequence ID" value="TKI67927.1"/>
    <property type="molecule type" value="Genomic_DNA"/>
</dbReference>
<dbReference type="InterPro" id="IPR014001">
    <property type="entry name" value="Helicase_ATP-bd"/>
</dbReference>
<gene>
    <name evidence="4" type="ORF">FC756_12170</name>
</gene>
<protein>
    <submittedName>
        <fullName evidence="4">DEAD/DEAH box helicase</fullName>
    </submittedName>
</protein>
<feature type="domain" description="Helicase ATP-binding" evidence="2">
    <location>
        <begin position="111"/>
        <end position="289"/>
    </location>
</feature>
<evidence type="ECO:0000313" key="4">
    <source>
        <dbReference type="EMBL" id="TKI67927.1"/>
    </source>
</evidence>
<dbReference type="PROSITE" id="PS51194">
    <property type="entry name" value="HELICASE_CTER"/>
    <property type="match status" value="1"/>
</dbReference>
<evidence type="ECO:0000256" key="1">
    <source>
        <dbReference type="ARBA" id="ARBA00022801"/>
    </source>
</evidence>
<dbReference type="InterPro" id="IPR001650">
    <property type="entry name" value="Helicase_C-like"/>
</dbReference>
<evidence type="ECO:0000259" key="2">
    <source>
        <dbReference type="PROSITE" id="PS51192"/>
    </source>
</evidence>
<dbReference type="PANTHER" id="PTHR45766:SF6">
    <property type="entry name" value="SWI_SNF-RELATED MATRIX-ASSOCIATED ACTIN-DEPENDENT REGULATOR OF CHROMATIN SUBFAMILY A-LIKE PROTEIN 1"/>
    <property type="match status" value="1"/>
</dbReference>
<keyword evidence="4" id="KW-0067">ATP-binding</keyword>
<dbReference type="PANTHER" id="PTHR45766">
    <property type="entry name" value="DNA ANNEALING HELICASE AND ENDONUCLEASE ZRANB3 FAMILY MEMBER"/>
    <property type="match status" value="1"/>
</dbReference>
<organism evidence="4 5">
    <name type="scientific">Lysinibacillus mangiferihumi</name>
    <dbReference type="NCBI Taxonomy" id="1130819"/>
    <lineage>
        <taxon>Bacteria</taxon>
        <taxon>Bacillati</taxon>
        <taxon>Bacillota</taxon>
        <taxon>Bacilli</taxon>
        <taxon>Bacillales</taxon>
        <taxon>Bacillaceae</taxon>
        <taxon>Lysinibacillus</taxon>
    </lineage>
</organism>
<dbReference type="RefSeq" id="WP_107894730.1">
    <property type="nucleotide sequence ID" value="NZ_PYWM01000005.1"/>
</dbReference>
<dbReference type="InterPro" id="IPR027417">
    <property type="entry name" value="P-loop_NTPase"/>
</dbReference>
<dbReference type="PROSITE" id="PS51192">
    <property type="entry name" value="HELICASE_ATP_BIND_1"/>
    <property type="match status" value="1"/>
</dbReference>
<dbReference type="SMART" id="SM00487">
    <property type="entry name" value="DEXDc"/>
    <property type="match status" value="1"/>
</dbReference>
<keyword evidence="1" id="KW-0378">Hydrolase</keyword>
<feature type="domain" description="Helicase C-terminal" evidence="3">
    <location>
        <begin position="515"/>
        <end position="681"/>
    </location>
</feature>
<dbReference type="Gene3D" id="3.40.50.300">
    <property type="entry name" value="P-loop containing nucleotide triphosphate hydrolases"/>
    <property type="match status" value="1"/>
</dbReference>
<dbReference type="GO" id="GO:0004386">
    <property type="term" value="F:helicase activity"/>
    <property type="evidence" value="ECO:0007669"/>
    <property type="project" value="UniProtKB-KW"/>
</dbReference>